<dbReference type="PANTHER" id="PTHR12741:SF22">
    <property type="entry name" value="CALLOSE SYNTHASE 8-RELATED"/>
    <property type="match status" value="1"/>
</dbReference>
<dbReference type="GO" id="GO:0046527">
    <property type="term" value="F:glucosyltransferase activity"/>
    <property type="evidence" value="ECO:0007669"/>
    <property type="project" value="TreeGrafter"/>
</dbReference>
<dbReference type="GO" id="GO:0005886">
    <property type="term" value="C:plasma membrane"/>
    <property type="evidence" value="ECO:0007669"/>
    <property type="project" value="TreeGrafter"/>
</dbReference>
<evidence type="ECO:0000259" key="1">
    <source>
        <dbReference type="SMART" id="SM01205"/>
    </source>
</evidence>
<dbReference type="Pfam" id="PF14288">
    <property type="entry name" value="FKS1_dom1"/>
    <property type="match status" value="1"/>
</dbReference>
<dbReference type="EMBL" id="VIEB01000013">
    <property type="protein sequence ID" value="TQE13085.1"/>
    <property type="molecule type" value="Genomic_DNA"/>
</dbReference>
<dbReference type="PANTHER" id="PTHR12741">
    <property type="entry name" value="LYST-INTERACTING PROTEIN LIP5 DOPAMINE RESPONSIVE PROTEIN DRG-1"/>
    <property type="match status" value="1"/>
</dbReference>
<gene>
    <name evidence="2" type="ORF">C1H46_001169</name>
</gene>
<organism evidence="2 3">
    <name type="scientific">Malus baccata</name>
    <name type="common">Siberian crab apple</name>
    <name type="synonym">Pyrus baccata</name>
    <dbReference type="NCBI Taxonomy" id="106549"/>
    <lineage>
        <taxon>Eukaryota</taxon>
        <taxon>Viridiplantae</taxon>
        <taxon>Streptophyta</taxon>
        <taxon>Embryophyta</taxon>
        <taxon>Tracheophyta</taxon>
        <taxon>Spermatophyta</taxon>
        <taxon>Magnoliopsida</taxon>
        <taxon>eudicotyledons</taxon>
        <taxon>Gunneridae</taxon>
        <taxon>Pentapetalae</taxon>
        <taxon>rosids</taxon>
        <taxon>fabids</taxon>
        <taxon>Rosales</taxon>
        <taxon>Rosaceae</taxon>
        <taxon>Amygdaloideae</taxon>
        <taxon>Maleae</taxon>
        <taxon>Malus</taxon>
    </lineage>
</organism>
<keyword evidence="3" id="KW-1185">Reference proteome</keyword>
<evidence type="ECO:0000313" key="2">
    <source>
        <dbReference type="EMBL" id="TQE13085.1"/>
    </source>
</evidence>
<dbReference type="AlphaFoldDB" id="A0A540NPY3"/>
<dbReference type="Proteomes" id="UP000315295">
    <property type="component" value="Unassembled WGS sequence"/>
</dbReference>
<protein>
    <recommendedName>
        <fullName evidence="1">1,3-beta-glucan synthase component FKS1-like domain-containing protein</fullName>
    </recommendedName>
</protein>
<evidence type="ECO:0000313" key="3">
    <source>
        <dbReference type="Proteomes" id="UP000315295"/>
    </source>
</evidence>
<comment type="caution">
    <text evidence="2">The sequence shown here is derived from an EMBL/GenBank/DDBJ whole genome shotgun (WGS) entry which is preliminary data.</text>
</comment>
<dbReference type="InterPro" id="IPR026899">
    <property type="entry name" value="FKS1-like_dom1"/>
</dbReference>
<proteinExistence type="predicted"/>
<reference evidence="2 3" key="1">
    <citation type="journal article" date="2019" name="G3 (Bethesda)">
        <title>Sequencing of a Wild Apple (Malus baccata) Genome Unravels the Differences Between Cultivated and Wild Apple Species Regarding Disease Resistance and Cold Tolerance.</title>
        <authorList>
            <person name="Chen X."/>
        </authorList>
    </citation>
    <scope>NUCLEOTIDE SEQUENCE [LARGE SCALE GENOMIC DNA]</scope>
    <source>
        <strain evidence="3">cv. Shandingzi</strain>
        <tissue evidence="2">Leaves</tissue>
    </source>
</reference>
<feature type="domain" description="1,3-beta-glucan synthase component FKS1-like" evidence="1">
    <location>
        <begin position="76"/>
        <end position="168"/>
    </location>
</feature>
<name>A0A540NPY3_MALBA</name>
<dbReference type="STRING" id="106549.A0A540NPY3"/>
<sequence length="173" mass="19867">MFDFLQYCFGFQEGNVTNQREHLLLLLANIHIRKTHKQATVSKVLLSSEFIRFGLTLLFGRKSNIRLPYVKQEAQQYKLLYLALYLLIWGEAANLRFMPECLCYIFHHMAYELHGTLTGAVSLTTWEKVMPAYGGQPESFLNNVVTPIYTVISKPRKAKVGQLTMPCGETTMI</sequence>
<accession>A0A540NPY3</accession>
<dbReference type="SMART" id="SM01205">
    <property type="entry name" value="FKS1_dom1"/>
    <property type="match status" value="1"/>
</dbReference>